<accession>A0A9P6Y956</accession>
<evidence type="ECO:0000256" key="4">
    <source>
        <dbReference type="ARBA" id="ARBA00023284"/>
    </source>
</evidence>
<dbReference type="Gene3D" id="3.40.30.10">
    <property type="entry name" value="Glutaredoxin"/>
    <property type="match status" value="1"/>
</dbReference>
<evidence type="ECO:0000256" key="1">
    <source>
        <dbReference type="ARBA" id="ARBA00022448"/>
    </source>
</evidence>
<dbReference type="EMBL" id="JAANIT010001069">
    <property type="protein sequence ID" value="KAG1542434.1"/>
    <property type="molecule type" value="Genomic_DNA"/>
</dbReference>
<dbReference type="InterPro" id="IPR014025">
    <property type="entry name" value="Glutaredoxin_subgr"/>
</dbReference>
<sequence>MAQIERIVEEIIQSNKIAVFSKTYCPYCTRAKKALEGLNLDFFRIELDNEDDGAAIQQYLLAKTGQRTVPNIFINQKHVGGCDDLMQAISSGNINQLLKA</sequence>
<keyword evidence="4" id="KW-0676">Redox-active center</keyword>
<dbReference type="GO" id="GO:0015038">
    <property type="term" value="F:glutathione disulfide oxidoreductase activity"/>
    <property type="evidence" value="ECO:0007669"/>
    <property type="project" value="TreeGrafter"/>
</dbReference>
<organism evidence="6 7">
    <name type="scientific">Rhizopus oryzae</name>
    <name type="common">Mucormycosis agent</name>
    <name type="synonym">Rhizopus arrhizus var. delemar</name>
    <dbReference type="NCBI Taxonomy" id="64495"/>
    <lineage>
        <taxon>Eukaryota</taxon>
        <taxon>Fungi</taxon>
        <taxon>Fungi incertae sedis</taxon>
        <taxon>Mucoromycota</taxon>
        <taxon>Mucoromycotina</taxon>
        <taxon>Mucoromycetes</taxon>
        <taxon>Mucorales</taxon>
        <taxon>Mucorineae</taxon>
        <taxon>Rhizopodaceae</taxon>
        <taxon>Rhizopus</taxon>
    </lineage>
</organism>
<dbReference type="PANTHER" id="PTHR45694">
    <property type="entry name" value="GLUTAREDOXIN 2"/>
    <property type="match status" value="1"/>
</dbReference>
<dbReference type="SUPFAM" id="SSF52833">
    <property type="entry name" value="Thioredoxin-like"/>
    <property type="match status" value="1"/>
</dbReference>
<dbReference type="CDD" id="cd03419">
    <property type="entry name" value="GRX_GRXh_1_2_like"/>
    <property type="match status" value="1"/>
</dbReference>
<evidence type="ECO:0000256" key="3">
    <source>
        <dbReference type="ARBA" id="ARBA00023157"/>
    </source>
</evidence>
<keyword evidence="1" id="KW-0813">Transport</keyword>
<dbReference type="InterPro" id="IPR011899">
    <property type="entry name" value="Glutaredoxin_euk/vir"/>
</dbReference>
<gene>
    <name evidence="6" type="ORF">G6F51_007271</name>
</gene>
<dbReference type="InterPro" id="IPR036249">
    <property type="entry name" value="Thioredoxin-like_sf"/>
</dbReference>
<reference evidence="6" key="1">
    <citation type="journal article" date="2020" name="Microb. Genom.">
        <title>Genetic diversity of clinical and environmental Mucorales isolates obtained from an investigation of mucormycosis cases among solid organ transplant recipients.</title>
        <authorList>
            <person name="Nguyen M.H."/>
            <person name="Kaul D."/>
            <person name="Muto C."/>
            <person name="Cheng S.J."/>
            <person name="Richter R.A."/>
            <person name="Bruno V.M."/>
            <person name="Liu G."/>
            <person name="Beyhan S."/>
            <person name="Sundermann A.J."/>
            <person name="Mounaud S."/>
            <person name="Pasculle A.W."/>
            <person name="Nierman W.C."/>
            <person name="Driscoll E."/>
            <person name="Cumbie R."/>
            <person name="Clancy C.J."/>
            <person name="Dupont C.L."/>
        </authorList>
    </citation>
    <scope>NUCLEOTIDE SEQUENCE</scope>
    <source>
        <strain evidence="6">GL16</strain>
    </source>
</reference>
<dbReference type="FunFam" id="3.40.30.10:FF:000026">
    <property type="entry name" value="Glutaredoxin 2"/>
    <property type="match status" value="1"/>
</dbReference>
<dbReference type="PANTHER" id="PTHR45694:SF18">
    <property type="entry name" value="GLUTAREDOXIN-1-RELATED"/>
    <property type="match status" value="1"/>
</dbReference>
<dbReference type="InterPro" id="IPR002109">
    <property type="entry name" value="Glutaredoxin"/>
</dbReference>
<dbReference type="PROSITE" id="PS00195">
    <property type="entry name" value="GLUTAREDOXIN_1"/>
    <property type="match status" value="1"/>
</dbReference>
<keyword evidence="3" id="KW-1015">Disulfide bond</keyword>
<evidence type="ECO:0000313" key="6">
    <source>
        <dbReference type="EMBL" id="KAG1542434.1"/>
    </source>
</evidence>
<proteinExistence type="predicted"/>
<comment type="caution">
    <text evidence="6">The sequence shown here is derived from an EMBL/GenBank/DDBJ whole genome shotgun (WGS) entry which is preliminary data.</text>
</comment>
<dbReference type="PROSITE" id="PS51354">
    <property type="entry name" value="GLUTAREDOXIN_2"/>
    <property type="match status" value="1"/>
</dbReference>
<dbReference type="GO" id="GO:0034599">
    <property type="term" value="P:cellular response to oxidative stress"/>
    <property type="evidence" value="ECO:0007669"/>
    <property type="project" value="TreeGrafter"/>
</dbReference>
<feature type="domain" description="Glutaredoxin" evidence="5">
    <location>
        <begin position="17"/>
        <end position="79"/>
    </location>
</feature>
<dbReference type="Pfam" id="PF00462">
    <property type="entry name" value="Glutaredoxin"/>
    <property type="match status" value="1"/>
</dbReference>
<evidence type="ECO:0000256" key="2">
    <source>
        <dbReference type="ARBA" id="ARBA00022982"/>
    </source>
</evidence>
<name>A0A9P6Y956_RHIOR</name>
<protein>
    <recommendedName>
        <fullName evidence="5">Glutaredoxin domain-containing protein</fullName>
    </recommendedName>
</protein>
<dbReference type="NCBIfam" id="TIGR02180">
    <property type="entry name" value="GRX_euk"/>
    <property type="match status" value="1"/>
</dbReference>
<dbReference type="OrthoDB" id="418495at2759"/>
<dbReference type="PRINTS" id="PR00160">
    <property type="entry name" value="GLUTAREDOXIN"/>
</dbReference>
<evidence type="ECO:0000313" key="7">
    <source>
        <dbReference type="Proteomes" id="UP000717996"/>
    </source>
</evidence>
<dbReference type="AlphaFoldDB" id="A0A9P6Y956"/>
<dbReference type="InterPro" id="IPR011767">
    <property type="entry name" value="GLR_AS"/>
</dbReference>
<dbReference type="Proteomes" id="UP000717996">
    <property type="component" value="Unassembled WGS sequence"/>
</dbReference>
<dbReference type="GO" id="GO:0005737">
    <property type="term" value="C:cytoplasm"/>
    <property type="evidence" value="ECO:0007669"/>
    <property type="project" value="TreeGrafter"/>
</dbReference>
<keyword evidence="2" id="KW-0249">Electron transport</keyword>
<evidence type="ECO:0000259" key="5">
    <source>
        <dbReference type="Pfam" id="PF00462"/>
    </source>
</evidence>
<dbReference type="GO" id="GO:0004602">
    <property type="term" value="F:glutathione peroxidase activity"/>
    <property type="evidence" value="ECO:0007669"/>
    <property type="project" value="UniProtKB-ARBA"/>
</dbReference>